<dbReference type="InterPro" id="IPR036864">
    <property type="entry name" value="Zn2-C6_fun-type_DNA-bd_sf"/>
</dbReference>
<dbReference type="PROSITE" id="PS50048">
    <property type="entry name" value="ZN2_CY6_FUNGAL_2"/>
    <property type="match status" value="1"/>
</dbReference>
<dbReference type="Gene3D" id="4.10.240.10">
    <property type="entry name" value="Zn(2)-C6 fungal-type DNA-binding domain"/>
    <property type="match status" value="1"/>
</dbReference>
<name>A0A6A6BC30_9PEZI</name>
<dbReference type="PANTHER" id="PTHR37534">
    <property type="entry name" value="TRANSCRIPTIONAL ACTIVATOR PROTEIN UGA3"/>
    <property type="match status" value="1"/>
</dbReference>
<comment type="subcellular location">
    <subcellularLocation>
        <location evidence="1">Nucleus</location>
    </subcellularLocation>
</comment>
<dbReference type="InterPro" id="IPR021858">
    <property type="entry name" value="Fun_TF"/>
</dbReference>
<protein>
    <recommendedName>
        <fullName evidence="4">Zn(2)-C6 fungal-type domain-containing protein</fullName>
    </recommendedName>
</protein>
<evidence type="ECO:0000259" key="4">
    <source>
        <dbReference type="PROSITE" id="PS50048"/>
    </source>
</evidence>
<keyword evidence="6" id="KW-1185">Reference proteome</keyword>
<accession>A0A6A6BC30</accession>
<dbReference type="GO" id="GO:0008270">
    <property type="term" value="F:zinc ion binding"/>
    <property type="evidence" value="ECO:0007669"/>
    <property type="project" value="InterPro"/>
</dbReference>
<evidence type="ECO:0000256" key="1">
    <source>
        <dbReference type="ARBA" id="ARBA00004123"/>
    </source>
</evidence>
<dbReference type="OrthoDB" id="25818at2759"/>
<evidence type="ECO:0000313" key="6">
    <source>
        <dbReference type="Proteomes" id="UP000799438"/>
    </source>
</evidence>
<gene>
    <name evidence="5" type="ORF">K452DRAFT_298295</name>
</gene>
<dbReference type="InterPro" id="IPR001138">
    <property type="entry name" value="Zn2Cys6_DnaBD"/>
</dbReference>
<evidence type="ECO:0000313" key="5">
    <source>
        <dbReference type="EMBL" id="KAF2141596.1"/>
    </source>
</evidence>
<dbReference type="Pfam" id="PF11951">
    <property type="entry name" value="Fungal_trans_2"/>
    <property type="match status" value="1"/>
</dbReference>
<evidence type="ECO:0000256" key="2">
    <source>
        <dbReference type="ARBA" id="ARBA00023242"/>
    </source>
</evidence>
<dbReference type="GO" id="GO:0005634">
    <property type="term" value="C:nucleus"/>
    <property type="evidence" value="ECO:0007669"/>
    <property type="project" value="UniProtKB-SubCell"/>
</dbReference>
<dbReference type="RefSeq" id="XP_033397308.1">
    <property type="nucleotide sequence ID" value="XM_033542110.1"/>
</dbReference>
<dbReference type="SUPFAM" id="SSF57701">
    <property type="entry name" value="Zn2/Cys6 DNA-binding domain"/>
    <property type="match status" value="1"/>
</dbReference>
<organism evidence="5 6">
    <name type="scientific">Aplosporella prunicola CBS 121167</name>
    <dbReference type="NCBI Taxonomy" id="1176127"/>
    <lineage>
        <taxon>Eukaryota</taxon>
        <taxon>Fungi</taxon>
        <taxon>Dikarya</taxon>
        <taxon>Ascomycota</taxon>
        <taxon>Pezizomycotina</taxon>
        <taxon>Dothideomycetes</taxon>
        <taxon>Dothideomycetes incertae sedis</taxon>
        <taxon>Botryosphaeriales</taxon>
        <taxon>Aplosporellaceae</taxon>
        <taxon>Aplosporella</taxon>
    </lineage>
</organism>
<dbReference type="Pfam" id="PF00172">
    <property type="entry name" value="Zn_clus"/>
    <property type="match status" value="1"/>
</dbReference>
<keyword evidence="2" id="KW-0539">Nucleus</keyword>
<dbReference type="AlphaFoldDB" id="A0A6A6BC30"/>
<dbReference type="EMBL" id="ML995486">
    <property type="protein sequence ID" value="KAF2141596.1"/>
    <property type="molecule type" value="Genomic_DNA"/>
</dbReference>
<dbReference type="PANTHER" id="PTHR37534:SF49">
    <property type="entry name" value="LYSINE BIOSYNTHESIS REGULATORY PROTEIN LYS14"/>
    <property type="match status" value="1"/>
</dbReference>
<dbReference type="CDD" id="cd00067">
    <property type="entry name" value="GAL4"/>
    <property type="match status" value="1"/>
</dbReference>
<feature type="domain" description="Zn(2)-C6 fungal-type" evidence="4">
    <location>
        <begin position="6"/>
        <end position="34"/>
    </location>
</feature>
<dbReference type="GO" id="GO:0000981">
    <property type="term" value="F:DNA-binding transcription factor activity, RNA polymerase II-specific"/>
    <property type="evidence" value="ECO:0007669"/>
    <property type="project" value="InterPro"/>
</dbReference>
<reference evidence="5" key="1">
    <citation type="journal article" date="2020" name="Stud. Mycol.">
        <title>101 Dothideomycetes genomes: a test case for predicting lifestyles and emergence of pathogens.</title>
        <authorList>
            <person name="Haridas S."/>
            <person name="Albert R."/>
            <person name="Binder M."/>
            <person name="Bloem J."/>
            <person name="Labutti K."/>
            <person name="Salamov A."/>
            <person name="Andreopoulos B."/>
            <person name="Baker S."/>
            <person name="Barry K."/>
            <person name="Bills G."/>
            <person name="Bluhm B."/>
            <person name="Cannon C."/>
            <person name="Castanera R."/>
            <person name="Culley D."/>
            <person name="Daum C."/>
            <person name="Ezra D."/>
            <person name="Gonzalez J."/>
            <person name="Henrissat B."/>
            <person name="Kuo A."/>
            <person name="Liang C."/>
            <person name="Lipzen A."/>
            <person name="Lutzoni F."/>
            <person name="Magnuson J."/>
            <person name="Mondo S."/>
            <person name="Nolan M."/>
            <person name="Ohm R."/>
            <person name="Pangilinan J."/>
            <person name="Park H.-J."/>
            <person name="Ramirez L."/>
            <person name="Alfaro M."/>
            <person name="Sun H."/>
            <person name="Tritt A."/>
            <person name="Yoshinaga Y."/>
            <person name="Zwiers L.-H."/>
            <person name="Turgeon B."/>
            <person name="Goodwin S."/>
            <person name="Spatafora J."/>
            <person name="Crous P."/>
            <person name="Grigoriev I."/>
        </authorList>
    </citation>
    <scope>NUCLEOTIDE SEQUENCE</scope>
    <source>
        <strain evidence="5">CBS 121167</strain>
    </source>
</reference>
<dbReference type="GO" id="GO:0000976">
    <property type="term" value="F:transcription cis-regulatory region binding"/>
    <property type="evidence" value="ECO:0007669"/>
    <property type="project" value="TreeGrafter"/>
</dbReference>
<dbReference type="GO" id="GO:0045944">
    <property type="term" value="P:positive regulation of transcription by RNA polymerase II"/>
    <property type="evidence" value="ECO:0007669"/>
    <property type="project" value="TreeGrafter"/>
</dbReference>
<proteinExistence type="predicted"/>
<evidence type="ECO:0000256" key="3">
    <source>
        <dbReference type="SAM" id="MobiDB-lite"/>
    </source>
</evidence>
<dbReference type="GeneID" id="54299607"/>
<dbReference type="Proteomes" id="UP000799438">
    <property type="component" value="Unassembled WGS sequence"/>
</dbReference>
<feature type="region of interest" description="Disordered" evidence="3">
    <location>
        <begin position="56"/>
        <end position="80"/>
    </location>
</feature>
<sequence length="485" mass="53369">MRTDPACGTCRKKCRRCDRARPVCNRCRVKGLHCEGYPPRFQFCLYERDPKSLRVLEEEPSLPPSSHEASSGLAPHERESSASHADIAATPYAGRLLAHFETYLCDAQIIACPGVQNPFRTYILPLAHHHLGVLHCVLALSACHLVSSGRDASPANETIALEHRLAALQALSALILEEEVVGLDAFKEEVTLVLVLLLILHDITETGISAHGTHLTGAAALCDKIAARTTPLSPFLTFLLAALSWLDLIRSFSGAEKLAFSPAVRLRVRDAHDLGLETLAGCPTAMFVRIGEVLALGKQYKLGLLDGEVFKAELAAAEAWFRAWDAERDAAAAAYPTADAAWGVLAHAFRHACLLRVLRFPDPFAVPCTDARVRASVAAILDAAAEVPWRSVLFKRLLFPLFMAGADTDSAHQMHYVRLCIEHIRRETGCQHGAMMELLERVWAERRGEGEGVALRVGGAEARNVPWMEFTCSEMLERQHAYLFY</sequence>